<dbReference type="EMBL" id="BDIP01005351">
    <property type="protein sequence ID" value="GIQ89717.1"/>
    <property type="molecule type" value="Genomic_DNA"/>
</dbReference>
<name>A0A9K3D6Z8_9EUKA</name>
<gene>
    <name evidence="1" type="ORF">KIPB_012265</name>
</gene>
<keyword evidence="2" id="KW-1185">Reference proteome</keyword>
<sequence length="48" mass="5029">MQLRPFSVTFHLVGSGLVIIDSLNRAITPTGAAVGALLAAAETSWLVY</sequence>
<organism evidence="1 2">
    <name type="scientific">Kipferlia bialata</name>
    <dbReference type="NCBI Taxonomy" id="797122"/>
    <lineage>
        <taxon>Eukaryota</taxon>
        <taxon>Metamonada</taxon>
        <taxon>Carpediemonas-like organisms</taxon>
        <taxon>Kipferlia</taxon>
    </lineage>
</organism>
<accession>A0A9K3D6Z8</accession>
<proteinExistence type="predicted"/>
<feature type="non-terminal residue" evidence="1">
    <location>
        <position position="1"/>
    </location>
</feature>
<reference evidence="1 2" key="1">
    <citation type="journal article" date="2018" name="PLoS ONE">
        <title>The draft genome of Kipferlia bialata reveals reductive genome evolution in fornicate parasites.</title>
        <authorList>
            <person name="Tanifuji G."/>
            <person name="Takabayashi S."/>
            <person name="Kume K."/>
            <person name="Takagi M."/>
            <person name="Nakayama T."/>
            <person name="Kamikawa R."/>
            <person name="Inagaki Y."/>
            <person name="Hashimoto T."/>
        </authorList>
    </citation>
    <scope>NUCLEOTIDE SEQUENCE [LARGE SCALE GENOMIC DNA]</scope>
    <source>
        <strain evidence="1">NY0173</strain>
    </source>
</reference>
<dbReference type="Proteomes" id="UP000265618">
    <property type="component" value="Unassembled WGS sequence"/>
</dbReference>
<evidence type="ECO:0000313" key="2">
    <source>
        <dbReference type="Proteomes" id="UP000265618"/>
    </source>
</evidence>
<protein>
    <submittedName>
        <fullName evidence="1">Uncharacterized protein</fullName>
    </submittedName>
</protein>
<comment type="caution">
    <text evidence="1">The sequence shown here is derived from an EMBL/GenBank/DDBJ whole genome shotgun (WGS) entry which is preliminary data.</text>
</comment>
<evidence type="ECO:0000313" key="1">
    <source>
        <dbReference type="EMBL" id="GIQ89717.1"/>
    </source>
</evidence>
<dbReference type="AlphaFoldDB" id="A0A9K3D6Z8"/>